<comment type="subunit">
    <text evidence="12">Homodimer.</text>
</comment>
<dbReference type="HAMAP" id="MF_01576">
    <property type="entry name" value="THF_DHG_CYH"/>
    <property type="match status" value="1"/>
</dbReference>
<dbReference type="AlphaFoldDB" id="A0A9D2NM33"/>
<dbReference type="InterPro" id="IPR036291">
    <property type="entry name" value="NAD(P)-bd_dom_sf"/>
</dbReference>
<dbReference type="InterPro" id="IPR020630">
    <property type="entry name" value="THF_DH/CycHdrlase_cat_dom"/>
</dbReference>
<keyword evidence="3 12" id="KW-0028">Amino-acid biosynthesis</keyword>
<dbReference type="PRINTS" id="PR00085">
    <property type="entry name" value="THFDHDRGNASE"/>
</dbReference>
<evidence type="ECO:0000256" key="5">
    <source>
        <dbReference type="ARBA" id="ARBA00022801"/>
    </source>
</evidence>
<keyword evidence="4 12" id="KW-0658">Purine biosynthesis</keyword>
<dbReference type="FunFam" id="3.40.50.720:FF:000094">
    <property type="entry name" value="Bifunctional protein FolD"/>
    <property type="match status" value="1"/>
</dbReference>
<feature type="binding site" evidence="12">
    <location>
        <begin position="164"/>
        <end position="166"/>
    </location>
    <ligand>
        <name>NADP(+)</name>
        <dbReference type="ChEBI" id="CHEBI:58349"/>
    </ligand>
</feature>
<comment type="catalytic activity">
    <reaction evidence="12">
        <text>(6R)-5,10-methylene-5,6,7,8-tetrahydrofolate + NADP(+) = (6R)-5,10-methenyltetrahydrofolate + NADPH</text>
        <dbReference type="Rhea" id="RHEA:22812"/>
        <dbReference type="ChEBI" id="CHEBI:15636"/>
        <dbReference type="ChEBI" id="CHEBI:57455"/>
        <dbReference type="ChEBI" id="CHEBI:57783"/>
        <dbReference type="ChEBI" id="CHEBI:58349"/>
        <dbReference type="EC" id="1.5.1.5"/>
    </reaction>
</comment>
<dbReference type="FunFam" id="3.40.50.10860:FF:000001">
    <property type="entry name" value="Bifunctional protein FolD"/>
    <property type="match status" value="1"/>
</dbReference>
<dbReference type="PROSITE" id="PS00767">
    <property type="entry name" value="THF_DHG_CYH_2"/>
    <property type="match status" value="1"/>
</dbReference>
<keyword evidence="5 12" id="KW-0378">Hydrolase</keyword>
<keyword evidence="10 12" id="KW-0511">Multifunctional enzyme</keyword>
<keyword evidence="9 12" id="KW-0486">Methionine biosynthesis</keyword>
<proteinExistence type="inferred from homology"/>
<dbReference type="PANTHER" id="PTHR48099">
    <property type="entry name" value="C-1-TETRAHYDROFOLATE SYNTHASE, CYTOPLASMIC-RELATED"/>
    <property type="match status" value="1"/>
</dbReference>
<dbReference type="InterPro" id="IPR020631">
    <property type="entry name" value="THF_DH/CycHdrlase_NAD-bd_dom"/>
</dbReference>
<evidence type="ECO:0000256" key="7">
    <source>
        <dbReference type="ARBA" id="ARBA00023002"/>
    </source>
</evidence>
<dbReference type="GO" id="GO:0005829">
    <property type="term" value="C:cytosol"/>
    <property type="evidence" value="ECO:0007669"/>
    <property type="project" value="TreeGrafter"/>
</dbReference>
<comment type="similarity">
    <text evidence="12">Belongs to the tetrahydrofolate dehydrogenase/cyclohydrolase family.</text>
</comment>
<dbReference type="InterPro" id="IPR020867">
    <property type="entry name" value="THF_DH/CycHdrlase_CS"/>
</dbReference>
<dbReference type="EMBL" id="DWWO01000081">
    <property type="protein sequence ID" value="HJC34237.1"/>
    <property type="molecule type" value="Genomic_DNA"/>
</dbReference>
<dbReference type="NCBIfam" id="NF010783">
    <property type="entry name" value="PRK14186.1"/>
    <property type="match status" value="1"/>
</dbReference>
<feature type="domain" description="Tetrahydrofolate dehydrogenase/cyclohydrolase NAD(P)-binding" evidence="14">
    <location>
        <begin position="138"/>
        <end position="280"/>
    </location>
</feature>
<reference evidence="15" key="2">
    <citation type="submission" date="2021-04" db="EMBL/GenBank/DDBJ databases">
        <authorList>
            <person name="Gilroy R."/>
        </authorList>
    </citation>
    <scope>NUCLEOTIDE SEQUENCE</scope>
    <source>
        <strain evidence="15">ChiW19-954</strain>
    </source>
</reference>
<comment type="function">
    <text evidence="12">Catalyzes the oxidation of 5,10-methylenetetrahydrofolate to 5,10-methenyltetrahydrofolate and then the hydrolysis of 5,10-methenyltetrahydrofolate to 10-formyltetrahydrofolate.</text>
</comment>
<evidence type="ECO:0000313" key="16">
    <source>
        <dbReference type="Proteomes" id="UP000823890"/>
    </source>
</evidence>
<evidence type="ECO:0000259" key="13">
    <source>
        <dbReference type="Pfam" id="PF00763"/>
    </source>
</evidence>
<feature type="domain" description="Tetrahydrofolate dehydrogenase/cyclohydrolase catalytic" evidence="13">
    <location>
        <begin position="5"/>
        <end position="119"/>
    </location>
</feature>
<evidence type="ECO:0000256" key="10">
    <source>
        <dbReference type="ARBA" id="ARBA00023268"/>
    </source>
</evidence>
<keyword evidence="7 12" id="KW-0560">Oxidoreductase</keyword>
<reference evidence="15" key="1">
    <citation type="journal article" date="2021" name="PeerJ">
        <title>Extensive microbial diversity within the chicken gut microbiome revealed by metagenomics and culture.</title>
        <authorList>
            <person name="Gilroy R."/>
            <person name="Ravi A."/>
            <person name="Getino M."/>
            <person name="Pursley I."/>
            <person name="Horton D.L."/>
            <person name="Alikhan N.F."/>
            <person name="Baker D."/>
            <person name="Gharbi K."/>
            <person name="Hall N."/>
            <person name="Watson M."/>
            <person name="Adriaenssens E.M."/>
            <person name="Foster-Nyarko E."/>
            <person name="Jarju S."/>
            <person name="Secka A."/>
            <person name="Antonio M."/>
            <person name="Oren A."/>
            <person name="Chaudhuri R.R."/>
            <person name="La Ragione R."/>
            <person name="Hildebrand F."/>
            <person name="Pallen M.J."/>
        </authorList>
    </citation>
    <scope>NUCLEOTIDE SEQUENCE</scope>
    <source>
        <strain evidence="15">ChiW19-954</strain>
    </source>
</reference>
<dbReference type="GO" id="GO:0035999">
    <property type="term" value="P:tetrahydrofolate interconversion"/>
    <property type="evidence" value="ECO:0007669"/>
    <property type="project" value="UniProtKB-UniRule"/>
</dbReference>
<dbReference type="Gene3D" id="3.40.50.720">
    <property type="entry name" value="NAD(P)-binding Rossmann-like Domain"/>
    <property type="match status" value="1"/>
</dbReference>
<evidence type="ECO:0000313" key="15">
    <source>
        <dbReference type="EMBL" id="HJC34237.1"/>
    </source>
</evidence>
<dbReference type="EC" id="3.5.4.9" evidence="12"/>
<gene>
    <name evidence="12 15" type="primary">folD</name>
    <name evidence="15" type="ORF">H9758_06525</name>
</gene>
<dbReference type="EC" id="1.5.1.5" evidence="12"/>
<keyword evidence="6 12" id="KW-0521">NADP</keyword>
<dbReference type="PANTHER" id="PTHR48099:SF5">
    <property type="entry name" value="C-1-TETRAHYDROFOLATE SYNTHASE, CYTOPLASMIC"/>
    <property type="match status" value="1"/>
</dbReference>
<evidence type="ECO:0000256" key="3">
    <source>
        <dbReference type="ARBA" id="ARBA00022605"/>
    </source>
</evidence>
<dbReference type="GO" id="GO:0006164">
    <property type="term" value="P:purine nucleotide biosynthetic process"/>
    <property type="evidence" value="ECO:0007669"/>
    <property type="project" value="UniProtKB-KW"/>
</dbReference>
<dbReference type="GO" id="GO:0004477">
    <property type="term" value="F:methenyltetrahydrofolate cyclohydrolase activity"/>
    <property type="evidence" value="ECO:0007669"/>
    <property type="project" value="UniProtKB-UniRule"/>
</dbReference>
<evidence type="ECO:0000259" key="14">
    <source>
        <dbReference type="Pfam" id="PF02882"/>
    </source>
</evidence>
<protein>
    <recommendedName>
        <fullName evidence="12">Bifunctional protein FolD</fullName>
    </recommendedName>
    <domain>
        <recommendedName>
            <fullName evidence="12">Methylenetetrahydrofolate dehydrogenase</fullName>
            <ecNumber evidence="12">1.5.1.5</ecNumber>
        </recommendedName>
    </domain>
    <domain>
        <recommendedName>
            <fullName evidence="12">Methenyltetrahydrofolate cyclohydrolase</fullName>
            <ecNumber evidence="12">3.5.4.9</ecNumber>
        </recommendedName>
    </domain>
</protein>
<evidence type="ECO:0000256" key="9">
    <source>
        <dbReference type="ARBA" id="ARBA00023167"/>
    </source>
</evidence>
<dbReference type="GO" id="GO:0000105">
    <property type="term" value="P:L-histidine biosynthetic process"/>
    <property type="evidence" value="ECO:0007669"/>
    <property type="project" value="UniProtKB-KW"/>
</dbReference>
<dbReference type="GO" id="GO:0004488">
    <property type="term" value="F:methylenetetrahydrofolate dehydrogenase (NADP+) activity"/>
    <property type="evidence" value="ECO:0007669"/>
    <property type="project" value="UniProtKB-UniRule"/>
</dbReference>
<dbReference type="CDD" id="cd01080">
    <property type="entry name" value="NAD_bind_m-THF_DH_Cyclohyd"/>
    <property type="match status" value="1"/>
</dbReference>
<dbReference type="SUPFAM" id="SSF51735">
    <property type="entry name" value="NAD(P)-binding Rossmann-fold domains"/>
    <property type="match status" value="1"/>
</dbReference>
<dbReference type="NCBIfam" id="NF008058">
    <property type="entry name" value="PRK10792.1"/>
    <property type="match status" value="1"/>
</dbReference>
<evidence type="ECO:0000256" key="11">
    <source>
        <dbReference type="ARBA" id="ARBA00036357"/>
    </source>
</evidence>
<accession>A0A9D2NM33</accession>
<evidence type="ECO:0000256" key="4">
    <source>
        <dbReference type="ARBA" id="ARBA00022755"/>
    </source>
</evidence>
<evidence type="ECO:0000256" key="12">
    <source>
        <dbReference type="HAMAP-Rule" id="MF_01576"/>
    </source>
</evidence>
<organism evidence="15 16">
    <name type="scientific">Candidatus Mediterraneibacter faecipullorum</name>
    <dbReference type="NCBI Taxonomy" id="2838670"/>
    <lineage>
        <taxon>Bacteria</taxon>
        <taxon>Bacillati</taxon>
        <taxon>Bacillota</taxon>
        <taxon>Clostridia</taxon>
        <taxon>Lachnospirales</taxon>
        <taxon>Lachnospiraceae</taxon>
        <taxon>Mediterraneibacter</taxon>
    </lineage>
</organism>
<dbReference type="Gene3D" id="3.40.50.10860">
    <property type="entry name" value="Leucine Dehydrogenase, chain A, domain 1"/>
    <property type="match status" value="1"/>
</dbReference>
<dbReference type="InterPro" id="IPR000672">
    <property type="entry name" value="THF_DH/CycHdrlase"/>
</dbReference>
<keyword evidence="8 12" id="KW-0368">Histidine biosynthesis</keyword>
<dbReference type="GO" id="GO:0009086">
    <property type="term" value="P:methionine biosynthetic process"/>
    <property type="evidence" value="ECO:0007669"/>
    <property type="project" value="UniProtKB-KW"/>
</dbReference>
<evidence type="ECO:0000256" key="2">
    <source>
        <dbReference type="ARBA" id="ARBA00022563"/>
    </source>
</evidence>
<evidence type="ECO:0000256" key="8">
    <source>
        <dbReference type="ARBA" id="ARBA00023102"/>
    </source>
</evidence>
<comment type="pathway">
    <text evidence="1 12">One-carbon metabolism; tetrahydrofolate interconversion.</text>
</comment>
<dbReference type="PROSITE" id="PS00766">
    <property type="entry name" value="THF_DHG_CYH_1"/>
    <property type="match status" value="1"/>
</dbReference>
<dbReference type="InterPro" id="IPR046346">
    <property type="entry name" value="Aminoacid_DH-like_N_sf"/>
</dbReference>
<keyword evidence="2 12" id="KW-0554">One-carbon metabolism</keyword>
<dbReference type="Pfam" id="PF00763">
    <property type="entry name" value="THF_DHG_CYH"/>
    <property type="match status" value="1"/>
</dbReference>
<evidence type="ECO:0000256" key="6">
    <source>
        <dbReference type="ARBA" id="ARBA00022857"/>
    </source>
</evidence>
<name>A0A9D2NM33_9FIRM</name>
<comment type="catalytic activity">
    <reaction evidence="11 12">
        <text>(6R)-5,10-methenyltetrahydrofolate + H2O = (6R)-10-formyltetrahydrofolate + H(+)</text>
        <dbReference type="Rhea" id="RHEA:23700"/>
        <dbReference type="ChEBI" id="CHEBI:15377"/>
        <dbReference type="ChEBI" id="CHEBI:15378"/>
        <dbReference type="ChEBI" id="CHEBI:57455"/>
        <dbReference type="ChEBI" id="CHEBI:195366"/>
        <dbReference type="EC" id="3.5.4.9"/>
    </reaction>
</comment>
<dbReference type="SUPFAM" id="SSF53223">
    <property type="entry name" value="Aminoacid dehydrogenase-like, N-terminal domain"/>
    <property type="match status" value="1"/>
</dbReference>
<comment type="caution">
    <text evidence="15">The sequence shown here is derived from an EMBL/GenBank/DDBJ whole genome shotgun (WGS) entry which is preliminary data.</text>
</comment>
<evidence type="ECO:0000256" key="1">
    <source>
        <dbReference type="ARBA" id="ARBA00004777"/>
    </source>
</evidence>
<comment type="caution">
    <text evidence="12">Lacks conserved residue(s) required for the propagation of feature annotation.</text>
</comment>
<sequence length="284" mass="31032">MSQLIDGKQISKQIKDELKEEVQRLSAAGRNACLAVVQVGNDPASSVYVRNKKKACAYIGIESKAYELPEETTEDELVSLVKELNSDDEVNGILVQLPLPKHIDEDRIIRTISPDKDVDGFHPVSVGRLWIGEKGFLSCTPAGIIQLLKRSGITIEGKECVIVGRSNIVGKPMAALLLRENGTVTVAHSRTKDLKEVTKRADILIVAIGKKQFITSEYVKEGAVVIDVGMHRDENNHLCGDVDFADVEPHTSAITPVPGGVGPMTIAMLMNNCVETIRTQEERP</sequence>
<dbReference type="Pfam" id="PF02882">
    <property type="entry name" value="THF_DHG_CYH_C"/>
    <property type="match status" value="1"/>
</dbReference>
<dbReference type="Proteomes" id="UP000823890">
    <property type="component" value="Unassembled WGS sequence"/>
</dbReference>